<proteinExistence type="predicted"/>
<protein>
    <submittedName>
        <fullName evidence="5">Uncharacterized protein</fullName>
    </submittedName>
</protein>
<dbReference type="InterPro" id="IPR012337">
    <property type="entry name" value="RNaseH-like_sf"/>
</dbReference>
<dbReference type="SUPFAM" id="SSF56672">
    <property type="entry name" value="DNA/RNA polymerases"/>
    <property type="match status" value="1"/>
</dbReference>
<dbReference type="EMBL" id="KN837922">
    <property type="protein sequence ID" value="KIJ22827.1"/>
    <property type="molecule type" value="Genomic_DNA"/>
</dbReference>
<dbReference type="Gene3D" id="3.60.10.10">
    <property type="entry name" value="Endonuclease/exonuclease/phosphatase"/>
    <property type="match status" value="1"/>
</dbReference>
<dbReference type="PANTHER" id="PTHR33481:SF1">
    <property type="entry name" value="ENDONUCLEASE_EXONUCLEASE_PHOSPHATASE DOMAIN-CONTAINING PROTEIN-RELATED"/>
    <property type="match status" value="1"/>
</dbReference>
<dbReference type="CDD" id="cd09276">
    <property type="entry name" value="Rnase_HI_RT_non_LTR"/>
    <property type="match status" value="1"/>
</dbReference>
<evidence type="ECO:0000256" key="1">
    <source>
        <dbReference type="PROSITE-ProRule" id="PRU00047"/>
    </source>
</evidence>
<evidence type="ECO:0000313" key="5">
    <source>
        <dbReference type="EMBL" id="KIJ22827.1"/>
    </source>
</evidence>
<sequence length="1437" mass="162104">MPDAIARIETANTGDMELAVAFPVSRLTWLTGKDSREHTLHGPLLLDFKSRNDANIAIDQGLTVEGTFCRVSIYIPRAPQCFRCQDWGHRATECTGEAHCGKCAGNHETSQHTCSHDNPCSHGERCTIEPTKCANCNGDHASWIRSCPAAKSAFEIQVKKAEYQTGRYESYTPFTFADAHFRMQKKKRIASKALSRSPFPPDAPQINLINATSPPVPYDITLTLLNLTDPAKWDLILLQEPYIYPNSMLTIASARWFPLYPSCPPGQAPRSLILVSSNLSSNTFEQSHIPSNTVTAISIFIPGGTINLFNLYNPPDSDAALIDLQNWLRHHPPTASSSNIWLGDFNKHHQLWTAPEDSDRCRRSQTDLLIHLLATHGMSLSLPPATPTYQSDAHGTWSTIDLVDWEKFNETLDTTLQVTLPGSPSITPTTPAALDEFVHNLTDAIQQAIRKHVPTARPSEYTKRWWTSGLTLLRKEFARLSRLEFQARGTPFQQHYLDMRNQARNTYNSAIRRAKQDHWKNWLENANERDIWVAGKYSKNPLSDGGRTLIPTLHTRDLNGQSTETFDTAPLKAAALARLFFPPRPDALPELPEDSTPDPPPLRFQMPRLHQVIHRIERSRPFKAPGNDGILNIVLKMCSSTIAPLLHTCLVASVKIRYFPKAWRQWDTIVLRKPGRPDYSISKAYRPIALYNTMGKIISGVMTDIVTYITSRHALLPSRHFGGLPGRTTTDSLLFLTHKIKDSWRRRRVVTIIFLDIANTFPSAVTDRLLWNMAKLRYPTEIIHFFRALLTDRSTRLRFDDYTSGILPIDNGIGQGEPGSMLLYLIYNHLLVSIPEGHDQNGGAYIDDAFFMATADSFNECDIILNNMLDKQEVWSRTHNSKAEVSKFQCLRLTRKTGLIRENFKRTTGELIQCVPVAKLLGVLLDENLRWHPQASAAVKKSTDLTLAISRLARPSFGLPAIRVKQLFTSMVLPKMEYALPVWYTPVKMNEATGRRTGSVHHTREMAKVQRLGGKIITGAFRSTATDALDLHAFMPPIDIRLEDSCHRETVRLASLPKLHPLHPIVKSAARRQPRFHLSPIHALFQHFQLDPSTTETISPTRKHPAWQPEFTTHIAEDREAASRSIRARTDELHIFSDGSGIEGHIGAAAITTPSRERLRLHLGTDDEHTVFEGELVGVLLGLELIGRFPNARTVLIALDNQAAIRALCSNKPQPGQYLLDEIHDHIHRLKMRRRDLRLHLEWVPGHEGVEGNELADVEAKKAAEGRSSSTHRLPQILRQPLPISTAALKSERKKSILPRWRAHWTTSPRYGRLSKIDDKMPSSRAYKMLSKLPRRSASIITQLRTGHVALNSFLKKCKATRTALCPHCKTPETVTHFLIFCKKYNSQRRILKTEAGKAANSISRLLADPKGVRCTLRFIAATKRFKNYLDVALEDD</sequence>
<dbReference type="SUPFAM" id="SSF56219">
    <property type="entry name" value="DNase I-like"/>
    <property type="match status" value="1"/>
</dbReference>
<dbReference type="InterPro" id="IPR005135">
    <property type="entry name" value="Endo/exonuclease/phosphatase"/>
</dbReference>
<keyword evidence="1" id="KW-0863">Zinc-finger</keyword>
<dbReference type="CDD" id="cd01650">
    <property type="entry name" value="RT_nLTR_like"/>
    <property type="match status" value="1"/>
</dbReference>
<dbReference type="Gene3D" id="3.30.420.10">
    <property type="entry name" value="Ribonuclease H-like superfamily/Ribonuclease H"/>
    <property type="match status" value="1"/>
</dbReference>
<feature type="domain" description="RNase H type-1" evidence="4">
    <location>
        <begin position="1129"/>
        <end position="1265"/>
    </location>
</feature>
<keyword evidence="1" id="KW-0862">Zinc</keyword>
<dbReference type="InterPro" id="IPR001878">
    <property type="entry name" value="Znf_CCHC"/>
</dbReference>
<dbReference type="InterPro" id="IPR002156">
    <property type="entry name" value="RNaseH_domain"/>
</dbReference>
<dbReference type="InterPro" id="IPR043502">
    <property type="entry name" value="DNA/RNA_pol_sf"/>
</dbReference>
<dbReference type="Proteomes" id="UP000054279">
    <property type="component" value="Unassembled WGS sequence"/>
</dbReference>
<dbReference type="PROSITE" id="PS50158">
    <property type="entry name" value="ZF_CCHC"/>
    <property type="match status" value="1"/>
</dbReference>
<name>A0A0C9U1E6_SPHS4</name>
<evidence type="ECO:0000259" key="2">
    <source>
        <dbReference type="PROSITE" id="PS50158"/>
    </source>
</evidence>
<evidence type="ECO:0000313" key="6">
    <source>
        <dbReference type="Proteomes" id="UP000054279"/>
    </source>
</evidence>
<reference evidence="5 6" key="1">
    <citation type="submission" date="2014-06" db="EMBL/GenBank/DDBJ databases">
        <title>Evolutionary Origins and Diversification of the Mycorrhizal Mutualists.</title>
        <authorList>
            <consortium name="DOE Joint Genome Institute"/>
            <consortium name="Mycorrhizal Genomics Consortium"/>
            <person name="Kohler A."/>
            <person name="Kuo A."/>
            <person name="Nagy L.G."/>
            <person name="Floudas D."/>
            <person name="Copeland A."/>
            <person name="Barry K.W."/>
            <person name="Cichocki N."/>
            <person name="Veneault-Fourrey C."/>
            <person name="LaButti K."/>
            <person name="Lindquist E.A."/>
            <person name="Lipzen A."/>
            <person name="Lundell T."/>
            <person name="Morin E."/>
            <person name="Murat C."/>
            <person name="Riley R."/>
            <person name="Ohm R."/>
            <person name="Sun H."/>
            <person name="Tunlid A."/>
            <person name="Henrissat B."/>
            <person name="Grigoriev I.V."/>
            <person name="Hibbett D.S."/>
            <person name="Martin F."/>
        </authorList>
    </citation>
    <scope>NUCLEOTIDE SEQUENCE [LARGE SCALE GENOMIC DNA]</scope>
    <source>
        <strain evidence="5 6">SS14</strain>
    </source>
</reference>
<dbReference type="InterPro" id="IPR000477">
    <property type="entry name" value="RT_dom"/>
</dbReference>
<feature type="domain" description="CCHC-type" evidence="2">
    <location>
        <begin position="81"/>
        <end position="94"/>
    </location>
</feature>
<keyword evidence="6" id="KW-1185">Reference proteome</keyword>
<gene>
    <name evidence="5" type="ORF">M422DRAFT_276688</name>
</gene>
<accession>A0A0C9U1E6</accession>
<dbReference type="InterPro" id="IPR036691">
    <property type="entry name" value="Endo/exonu/phosph_ase_sf"/>
</dbReference>
<dbReference type="GO" id="GO:0008270">
    <property type="term" value="F:zinc ion binding"/>
    <property type="evidence" value="ECO:0007669"/>
    <property type="project" value="UniProtKB-KW"/>
</dbReference>
<dbReference type="Pfam" id="PF00075">
    <property type="entry name" value="RNase_H"/>
    <property type="match status" value="1"/>
</dbReference>
<dbReference type="PROSITE" id="PS50878">
    <property type="entry name" value="RT_POL"/>
    <property type="match status" value="1"/>
</dbReference>
<evidence type="ECO:0000259" key="4">
    <source>
        <dbReference type="PROSITE" id="PS50879"/>
    </source>
</evidence>
<dbReference type="InterPro" id="IPR036397">
    <property type="entry name" value="RNaseH_sf"/>
</dbReference>
<keyword evidence="1" id="KW-0479">Metal-binding</keyword>
<dbReference type="Pfam" id="PF14529">
    <property type="entry name" value="Exo_endo_phos_2"/>
    <property type="match status" value="1"/>
</dbReference>
<dbReference type="GO" id="GO:0004523">
    <property type="term" value="F:RNA-DNA hybrid ribonuclease activity"/>
    <property type="evidence" value="ECO:0007669"/>
    <property type="project" value="InterPro"/>
</dbReference>
<dbReference type="PROSITE" id="PS50879">
    <property type="entry name" value="RNASE_H_1"/>
    <property type="match status" value="1"/>
</dbReference>
<dbReference type="SUPFAM" id="SSF53098">
    <property type="entry name" value="Ribonuclease H-like"/>
    <property type="match status" value="1"/>
</dbReference>
<dbReference type="GO" id="GO:0003676">
    <property type="term" value="F:nucleic acid binding"/>
    <property type="evidence" value="ECO:0007669"/>
    <property type="project" value="InterPro"/>
</dbReference>
<dbReference type="Pfam" id="PF00078">
    <property type="entry name" value="RVT_1"/>
    <property type="match status" value="1"/>
</dbReference>
<feature type="domain" description="Reverse transcriptase" evidence="3">
    <location>
        <begin position="652"/>
        <end position="925"/>
    </location>
</feature>
<organism evidence="5 6">
    <name type="scientific">Sphaerobolus stellatus (strain SS14)</name>
    <dbReference type="NCBI Taxonomy" id="990650"/>
    <lineage>
        <taxon>Eukaryota</taxon>
        <taxon>Fungi</taxon>
        <taxon>Dikarya</taxon>
        <taxon>Basidiomycota</taxon>
        <taxon>Agaricomycotina</taxon>
        <taxon>Agaricomycetes</taxon>
        <taxon>Phallomycetidae</taxon>
        <taxon>Geastrales</taxon>
        <taxon>Sphaerobolaceae</taxon>
        <taxon>Sphaerobolus</taxon>
    </lineage>
</organism>
<dbReference type="PANTHER" id="PTHR33481">
    <property type="entry name" value="REVERSE TRANSCRIPTASE"/>
    <property type="match status" value="1"/>
</dbReference>
<evidence type="ECO:0000259" key="3">
    <source>
        <dbReference type="PROSITE" id="PS50878"/>
    </source>
</evidence>
<dbReference type="HOGENOM" id="CLU_000680_23_3_1"/>
<dbReference type="OrthoDB" id="412006at2759"/>